<evidence type="ECO:0000256" key="1">
    <source>
        <dbReference type="SAM" id="MobiDB-lite"/>
    </source>
</evidence>
<feature type="compositionally biased region" description="Polar residues" evidence="1">
    <location>
        <begin position="195"/>
        <end position="205"/>
    </location>
</feature>
<accession>A0A444Z8N6</accession>
<protein>
    <recommendedName>
        <fullName evidence="5">Aminotransferase-like plant mobile domain-containing protein</fullName>
    </recommendedName>
</protein>
<evidence type="ECO:0000313" key="3">
    <source>
        <dbReference type="EMBL" id="RYR10535.1"/>
    </source>
</evidence>
<comment type="caution">
    <text evidence="3">The sequence shown here is derived from an EMBL/GenBank/DDBJ whole genome shotgun (WGS) entry which is preliminary data.</text>
</comment>
<dbReference type="AlphaFoldDB" id="A0A444Z8N6"/>
<feature type="compositionally biased region" description="Polar residues" evidence="1">
    <location>
        <begin position="158"/>
        <end position="181"/>
    </location>
</feature>
<dbReference type="EMBL" id="SDMP01000015">
    <property type="protein sequence ID" value="RYR10535.1"/>
    <property type="molecule type" value="Genomic_DNA"/>
</dbReference>
<keyword evidence="4" id="KW-1185">Reference proteome</keyword>
<gene>
    <name evidence="3" type="ORF">Ahy_B05g078959</name>
</gene>
<feature type="chain" id="PRO_5019516969" description="Aminotransferase-like plant mobile domain-containing protein" evidence="2">
    <location>
        <begin position="29"/>
        <end position="205"/>
    </location>
</feature>
<evidence type="ECO:0000256" key="2">
    <source>
        <dbReference type="SAM" id="SignalP"/>
    </source>
</evidence>
<proteinExistence type="predicted"/>
<dbReference type="Proteomes" id="UP000289738">
    <property type="component" value="Chromosome B05"/>
</dbReference>
<organism evidence="3 4">
    <name type="scientific">Arachis hypogaea</name>
    <name type="common">Peanut</name>
    <dbReference type="NCBI Taxonomy" id="3818"/>
    <lineage>
        <taxon>Eukaryota</taxon>
        <taxon>Viridiplantae</taxon>
        <taxon>Streptophyta</taxon>
        <taxon>Embryophyta</taxon>
        <taxon>Tracheophyta</taxon>
        <taxon>Spermatophyta</taxon>
        <taxon>Magnoliopsida</taxon>
        <taxon>eudicotyledons</taxon>
        <taxon>Gunneridae</taxon>
        <taxon>Pentapetalae</taxon>
        <taxon>rosids</taxon>
        <taxon>fabids</taxon>
        <taxon>Fabales</taxon>
        <taxon>Fabaceae</taxon>
        <taxon>Papilionoideae</taxon>
        <taxon>50 kb inversion clade</taxon>
        <taxon>dalbergioids sensu lato</taxon>
        <taxon>Dalbergieae</taxon>
        <taxon>Pterocarpus clade</taxon>
        <taxon>Arachis</taxon>
    </lineage>
</organism>
<evidence type="ECO:0008006" key="5">
    <source>
        <dbReference type="Google" id="ProtNLM"/>
    </source>
</evidence>
<sequence length="205" mass="23990">METEQQRMAFRRYFILVVLKMFFYPTSQQTISPWHLPSTLDVSNPKRFHWLYQILKWLQDVIRKFQIENYETYGGCMFVLLVLYFQRLKHGPLHAHQARESWIAKWTANELDKKANHVISQGCIVDKPRKGKKPKEAASSKQDNEQAGCKRPRKDSEQAPSTQCRTKLQQRDMNAQKQSGKVNDGSKWPCKDSEQVPSTRSTTKS</sequence>
<feature type="region of interest" description="Disordered" evidence="1">
    <location>
        <begin position="122"/>
        <end position="205"/>
    </location>
</feature>
<name>A0A444Z8N6_ARAHY</name>
<dbReference type="PANTHER" id="PTHR34835">
    <property type="entry name" value="OS07G0283600 PROTEIN-RELATED"/>
    <property type="match status" value="1"/>
</dbReference>
<keyword evidence="2" id="KW-0732">Signal</keyword>
<feature type="signal peptide" evidence="2">
    <location>
        <begin position="1"/>
        <end position="28"/>
    </location>
</feature>
<evidence type="ECO:0000313" key="4">
    <source>
        <dbReference type="Proteomes" id="UP000289738"/>
    </source>
</evidence>
<reference evidence="3 4" key="1">
    <citation type="submission" date="2019-01" db="EMBL/GenBank/DDBJ databases">
        <title>Sequencing of cultivated peanut Arachis hypogaea provides insights into genome evolution and oil improvement.</title>
        <authorList>
            <person name="Chen X."/>
        </authorList>
    </citation>
    <scope>NUCLEOTIDE SEQUENCE [LARGE SCALE GENOMIC DNA]</scope>
    <source>
        <strain evidence="4">cv. Fuhuasheng</strain>
        <tissue evidence="3">Leaves</tissue>
    </source>
</reference>
<feature type="compositionally biased region" description="Basic and acidic residues" evidence="1">
    <location>
        <begin position="134"/>
        <end position="144"/>
    </location>
</feature>